<accession>A0ABT0C875</accession>
<dbReference type="Pfam" id="PF11165">
    <property type="entry name" value="DUF2949"/>
    <property type="match status" value="1"/>
</dbReference>
<organism evidence="1 2">
    <name type="scientific">Thermostichus vulcanus str. 'Rupite'</name>
    <dbReference type="NCBI Taxonomy" id="2813851"/>
    <lineage>
        <taxon>Bacteria</taxon>
        <taxon>Bacillati</taxon>
        <taxon>Cyanobacteriota</taxon>
        <taxon>Cyanophyceae</taxon>
        <taxon>Thermostichales</taxon>
        <taxon>Thermostichaceae</taxon>
        <taxon>Thermostichus</taxon>
    </lineage>
</organism>
<reference evidence="1" key="1">
    <citation type="submission" date="2021-02" db="EMBL/GenBank/DDBJ databases">
        <title>The CRISPR/cas machinery reduction and long-range gene transfer in the hot spring cyanobacterium Synechococcus.</title>
        <authorList>
            <person name="Dvorak P."/>
            <person name="Jahodarova E."/>
            <person name="Hasler P."/>
            <person name="Poulickova A."/>
        </authorList>
    </citation>
    <scope>NUCLEOTIDE SEQUENCE</scope>
    <source>
        <strain evidence="1">Rupite</strain>
    </source>
</reference>
<sequence>MMPPDLTPLLQFLRSELGIPEAAIQFILRRLVREQGPLPVILWRYGLVPIERMPQLFEWCAGLETRIPSTWRLDP</sequence>
<protein>
    <submittedName>
        <fullName evidence="1">DUF2949 domain-containing protein</fullName>
    </submittedName>
</protein>
<dbReference type="InterPro" id="IPR021336">
    <property type="entry name" value="DUF2949"/>
</dbReference>
<dbReference type="Proteomes" id="UP000830835">
    <property type="component" value="Unassembled WGS sequence"/>
</dbReference>
<keyword evidence="2" id="KW-1185">Reference proteome</keyword>
<dbReference type="RefSeq" id="WP_244349124.1">
    <property type="nucleotide sequence ID" value="NZ_JAFIRA010000004.1"/>
</dbReference>
<evidence type="ECO:0000313" key="2">
    <source>
        <dbReference type="Proteomes" id="UP000830835"/>
    </source>
</evidence>
<dbReference type="EMBL" id="JAFIRA010000004">
    <property type="protein sequence ID" value="MCJ2541917.1"/>
    <property type="molecule type" value="Genomic_DNA"/>
</dbReference>
<gene>
    <name evidence="1" type="ORF">JX360_03175</name>
</gene>
<evidence type="ECO:0000313" key="1">
    <source>
        <dbReference type="EMBL" id="MCJ2541917.1"/>
    </source>
</evidence>
<name>A0ABT0C875_THEVL</name>
<comment type="caution">
    <text evidence="1">The sequence shown here is derived from an EMBL/GenBank/DDBJ whole genome shotgun (WGS) entry which is preliminary data.</text>
</comment>
<proteinExistence type="predicted"/>